<proteinExistence type="inferred from homology"/>
<evidence type="ECO:0000256" key="1">
    <source>
        <dbReference type="ARBA" id="ARBA00023002"/>
    </source>
</evidence>
<evidence type="ECO:0000313" key="3">
    <source>
        <dbReference type="EMBL" id="PAQ10351.1"/>
    </source>
</evidence>
<name>A0A271LQA4_9HYPH</name>
<organism evidence="3 4">
    <name type="scientific">Mesorhizobium temperatum</name>
    <dbReference type="NCBI Taxonomy" id="241416"/>
    <lineage>
        <taxon>Bacteria</taxon>
        <taxon>Pseudomonadati</taxon>
        <taxon>Pseudomonadota</taxon>
        <taxon>Alphaproteobacteria</taxon>
        <taxon>Hyphomicrobiales</taxon>
        <taxon>Phyllobacteriaceae</taxon>
        <taxon>Mesorhizobium</taxon>
    </lineage>
</organism>
<sequence length="279" mass="30103">MELKDKTVLITGSTDGVGRLVAQRLGAGGARVLVHGRDATRGKATVAEIEAAGGKAELLVADLSSLAEVRRLAEAVRVRTDRLDILINNAGIGTAGTKRQVSADGYELRFAVNYLAGFLLTSELLPLLKASAPARIVNVASAGQQPIDFDDVMLTRNYDGVRAYCQSKLAQIMFTIDLAQELRATNVTVNSLHPASYMNTTMVRQAGITPWSSVETGAEAILNLATSPALEGRSGLYFDGQRESRADHQVYDAKARQQLRTLSLELVERPSPKSKERHS</sequence>
<comment type="caution">
    <text evidence="3">The sequence shown here is derived from an EMBL/GenBank/DDBJ whole genome shotgun (WGS) entry which is preliminary data.</text>
</comment>
<gene>
    <name evidence="3" type="ORF">CIT26_08815</name>
</gene>
<dbReference type="InterPro" id="IPR036291">
    <property type="entry name" value="NAD(P)-bd_dom_sf"/>
</dbReference>
<dbReference type="AlphaFoldDB" id="A0A271LQA4"/>
<keyword evidence="1" id="KW-0560">Oxidoreductase</keyword>
<evidence type="ECO:0000313" key="4">
    <source>
        <dbReference type="Proteomes" id="UP000216442"/>
    </source>
</evidence>
<keyword evidence="4" id="KW-1185">Reference proteome</keyword>
<dbReference type="Pfam" id="PF00106">
    <property type="entry name" value="adh_short"/>
    <property type="match status" value="1"/>
</dbReference>
<dbReference type="PRINTS" id="PR00080">
    <property type="entry name" value="SDRFAMILY"/>
</dbReference>
<evidence type="ECO:0000256" key="2">
    <source>
        <dbReference type="RuleBase" id="RU000363"/>
    </source>
</evidence>
<dbReference type="InterPro" id="IPR002347">
    <property type="entry name" value="SDR_fam"/>
</dbReference>
<dbReference type="OrthoDB" id="9785826at2"/>
<dbReference type="GO" id="GO:0016491">
    <property type="term" value="F:oxidoreductase activity"/>
    <property type="evidence" value="ECO:0007669"/>
    <property type="project" value="UniProtKB-KW"/>
</dbReference>
<dbReference type="PANTHER" id="PTHR43157:SF31">
    <property type="entry name" value="PHOSPHATIDYLINOSITOL-GLYCAN BIOSYNTHESIS CLASS F PROTEIN"/>
    <property type="match status" value="1"/>
</dbReference>
<dbReference type="PANTHER" id="PTHR43157">
    <property type="entry name" value="PHOSPHATIDYLINOSITOL-GLYCAN BIOSYNTHESIS CLASS F PROTEIN-RELATED"/>
    <property type="match status" value="1"/>
</dbReference>
<dbReference type="RefSeq" id="WP_095492226.1">
    <property type="nucleotide sequence ID" value="NZ_NPKJ01000030.1"/>
</dbReference>
<dbReference type="EMBL" id="NPKJ01000030">
    <property type="protein sequence ID" value="PAQ10351.1"/>
    <property type="molecule type" value="Genomic_DNA"/>
</dbReference>
<accession>A0A271LQA4</accession>
<reference evidence="3 4" key="1">
    <citation type="submission" date="2017-08" db="EMBL/GenBank/DDBJ databases">
        <title>Mesorhizobium wenxinae sp. nov., a novel rhizobial species isolated from root nodules of chickpea (Cicer arietinum L.).</title>
        <authorList>
            <person name="Zhang J."/>
        </authorList>
    </citation>
    <scope>NUCLEOTIDE SEQUENCE [LARGE SCALE GENOMIC DNA]</scope>
    <source>
        <strain evidence="3 4">SDW018</strain>
    </source>
</reference>
<dbReference type="PRINTS" id="PR00081">
    <property type="entry name" value="GDHRDH"/>
</dbReference>
<dbReference type="SUPFAM" id="SSF51735">
    <property type="entry name" value="NAD(P)-binding Rossmann-fold domains"/>
    <property type="match status" value="1"/>
</dbReference>
<protein>
    <submittedName>
        <fullName evidence="3">3-oxoacyl-ACP reductase</fullName>
    </submittedName>
</protein>
<dbReference type="Gene3D" id="3.40.50.720">
    <property type="entry name" value="NAD(P)-binding Rossmann-like Domain"/>
    <property type="match status" value="1"/>
</dbReference>
<dbReference type="Proteomes" id="UP000216442">
    <property type="component" value="Unassembled WGS sequence"/>
</dbReference>
<comment type="similarity">
    <text evidence="2">Belongs to the short-chain dehydrogenases/reductases (SDR) family.</text>
</comment>